<keyword evidence="3" id="KW-1003">Cell membrane</keyword>
<dbReference type="Pfam" id="PF12704">
    <property type="entry name" value="MacB_PCD"/>
    <property type="match status" value="1"/>
</dbReference>
<dbReference type="PANTHER" id="PTHR43738:SF1">
    <property type="entry name" value="HEMIN TRANSPORT SYSTEM PERMEASE PROTEIN HRTB-RELATED"/>
    <property type="match status" value="1"/>
</dbReference>
<dbReference type="PANTHER" id="PTHR43738">
    <property type="entry name" value="ABC TRANSPORTER, MEMBRANE PROTEIN"/>
    <property type="match status" value="1"/>
</dbReference>
<keyword evidence="2" id="KW-0813">Transport</keyword>
<dbReference type="InterPro" id="IPR005891">
    <property type="entry name" value="DevC"/>
</dbReference>
<dbReference type="Pfam" id="PF02687">
    <property type="entry name" value="FtsX"/>
    <property type="match status" value="1"/>
</dbReference>
<feature type="transmembrane region" description="Helical" evidence="7">
    <location>
        <begin position="352"/>
        <end position="378"/>
    </location>
</feature>
<feature type="transmembrane region" description="Helical" evidence="7">
    <location>
        <begin position="322"/>
        <end position="340"/>
    </location>
</feature>
<keyword evidence="5 7" id="KW-1133">Transmembrane helix</keyword>
<keyword evidence="6 7" id="KW-0472">Membrane</keyword>
<evidence type="ECO:0000259" key="9">
    <source>
        <dbReference type="Pfam" id="PF12704"/>
    </source>
</evidence>
<feature type="transmembrane region" description="Helical" evidence="7">
    <location>
        <begin position="267"/>
        <end position="291"/>
    </location>
</feature>
<evidence type="ECO:0000256" key="4">
    <source>
        <dbReference type="ARBA" id="ARBA00022692"/>
    </source>
</evidence>
<keyword evidence="4 7" id="KW-0812">Transmembrane</keyword>
<comment type="caution">
    <text evidence="10">The sequence shown here is derived from an EMBL/GenBank/DDBJ whole genome shotgun (WGS) entry which is preliminary data.</text>
</comment>
<dbReference type="Proteomes" id="UP001268256">
    <property type="component" value="Unassembled WGS sequence"/>
</dbReference>
<evidence type="ECO:0000256" key="6">
    <source>
        <dbReference type="ARBA" id="ARBA00023136"/>
    </source>
</evidence>
<evidence type="ECO:0000313" key="11">
    <source>
        <dbReference type="Proteomes" id="UP001268256"/>
    </source>
</evidence>
<dbReference type="InterPro" id="IPR025857">
    <property type="entry name" value="MacB_PCD"/>
</dbReference>
<dbReference type="GO" id="GO:0005886">
    <property type="term" value="C:plasma membrane"/>
    <property type="evidence" value="ECO:0007669"/>
    <property type="project" value="UniProtKB-SubCell"/>
</dbReference>
<protein>
    <submittedName>
        <fullName evidence="10">FtsX-like permease family protein</fullName>
    </submittedName>
</protein>
<feature type="transmembrane region" description="Helical" evidence="7">
    <location>
        <begin position="16"/>
        <end position="37"/>
    </location>
</feature>
<evidence type="ECO:0000256" key="2">
    <source>
        <dbReference type="ARBA" id="ARBA00022448"/>
    </source>
</evidence>
<evidence type="ECO:0000256" key="1">
    <source>
        <dbReference type="ARBA" id="ARBA00004651"/>
    </source>
</evidence>
<evidence type="ECO:0000313" key="10">
    <source>
        <dbReference type="EMBL" id="MDS3861338.1"/>
    </source>
</evidence>
<feature type="domain" description="ABC3 transporter permease C-terminal" evidence="8">
    <location>
        <begin position="275"/>
        <end position="386"/>
    </location>
</feature>
<name>A0AAE4FT40_9CYAN</name>
<reference evidence="11" key="1">
    <citation type="submission" date="2023-07" db="EMBL/GenBank/DDBJ databases">
        <authorList>
            <person name="Luz R."/>
            <person name="Cordeiro R."/>
            <person name="Fonseca A."/>
            <person name="Goncalves V."/>
        </authorList>
    </citation>
    <scope>NUCLEOTIDE SEQUENCE [LARGE SCALE GENOMIC DNA]</scope>
    <source>
        <strain evidence="11">BACA0444</strain>
    </source>
</reference>
<evidence type="ECO:0000256" key="3">
    <source>
        <dbReference type="ARBA" id="ARBA00022475"/>
    </source>
</evidence>
<accession>A0AAE4FT40</accession>
<evidence type="ECO:0000259" key="8">
    <source>
        <dbReference type="Pfam" id="PF02687"/>
    </source>
</evidence>
<dbReference type="PIRSF" id="PIRSF031773">
    <property type="entry name" value="DevC"/>
    <property type="match status" value="1"/>
</dbReference>
<dbReference type="EMBL" id="JAVMIP010000011">
    <property type="protein sequence ID" value="MDS3861338.1"/>
    <property type="molecule type" value="Genomic_DNA"/>
</dbReference>
<sequence>MVSIARKNLFEDFPRFMVAQAGIMFAVALVTVQTGLLEGFTKSSSLLIDGVKADLWVASKSMRFFDLTLPLPYSRVATIQQLPEVVRAEPLIIQSGIWQRLSSSDIAPVRVIGFDPKGELFQPWNIQTGSLEDLERPNTAFIDRIDATGLGITAVGQGAALNGQRLLVKGMTVGVRSLVASPYVFMSTENANLYTNLVQIPGQLPLNAAPPLAPDSPISYVLVQVVPGTDLAALKTKLADAIPNSRILTQAEMSKVTQVYWRSSTGVGFILGLGAIVGIVVGTVVVGQILYASVADHLKEYGTLKAMGASDRYLYRVILEQALWMAVLGYLPGLGLAMGLGSWTMQTRAIQILVSPTSAAVIFGVTVAMCSGAAVFAIQKVTRLDPAMVFKS</sequence>
<comment type="subcellular location">
    <subcellularLocation>
        <location evidence="1">Cell membrane</location>
        <topology evidence="1">Multi-pass membrane protein</topology>
    </subcellularLocation>
</comment>
<gene>
    <name evidence="10" type="ORF">RIF25_11015</name>
</gene>
<dbReference type="InterPro" id="IPR003838">
    <property type="entry name" value="ABC3_permease_C"/>
</dbReference>
<dbReference type="AlphaFoldDB" id="A0AAE4FT40"/>
<evidence type="ECO:0000256" key="7">
    <source>
        <dbReference type="SAM" id="Phobius"/>
    </source>
</evidence>
<organism evidence="10 11">
    <name type="scientific">Pseudocalidococcus azoricus BACA0444</name>
    <dbReference type="NCBI Taxonomy" id="2918990"/>
    <lineage>
        <taxon>Bacteria</taxon>
        <taxon>Bacillati</taxon>
        <taxon>Cyanobacteriota</taxon>
        <taxon>Cyanophyceae</taxon>
        <taxon>Acaryochloridales</taxon>
        <taxon>Thermosynechococcaceae</taxon>
        <taxon>Pseudocalidococcus</taxon>
        <taxon>Pseudocalidococcus azoricus</taxon>
    </lineage>
</organism>
<dbReference type="InterPro" id="IPR051125">
    <property type="entry name" value="ABC-4/HrtB_transporter"/>
</dbReference>
<keyword evidence="11" id="KW-1185">Reference proteome</keyword>
<proteinExistence type="predicted"/>
<feature type="domain" description="MacB-like periplasmic core" evidence="9">
    <location>
        <begin position="21"/>
        <end position="240"/>
    </location>
</feature>
<evidence type="ECO:0000256" key="5">
    <source>
        <dbReference type="ARBA" id="ARBA00022989"/>
    </source>
</evidence>
<dbReference type="RefSeq" id="WP_322878582.1">
    <property type="nucleotide sequence ID" value="NZ_JAVMIP010000011.1"/>
</dbReference>